<keyword evidence="3" id="KW-0732">Signal</keyword>
<feature type="chain" id="PRO_5002353404" evidence="3">
    <location>
        <begin position="20"/>
        <end position="146"/>
    </location>
</feature>
<keyword evidence="2" id="KW-1133">Transmembrane helix</keyword>
<keyword evidence="2" id="KW-0472">Membrane</keyword>
<accession>A0A0E0AHH7</accession>
<evidence type="ECO:0000256" key="3">
    <source>
        <dbReference type="SAM" id="SignalP"/>
    </source>
</evidence>
<reference evidence="4" key="2">
    <citation type="submission" date="2018-05" db="EMBL/GenBank/DDBJ databases">
        <title>OgluRS3 (Oryza glumaepatula Reference Sequence Version 3).</title>
        <authorList>
            <person name="Zhang J."/>
            <person name="Kudrna D."/>
            <person name="Lee S."/>
            <person name="Talag J."/>
            <person name="Welchert J."/>
            <person name="Wing R.A."/>
        </authorList>
    </citation>
    <scope>NUCLEOTIDE SEQUENCE [LARGE SCALE GENOMIC DNA]</scope>
</reference>
<dbReference type="EnsemblPlants" id="OGLUM07G07490.1">
    <property type="protein sequence ID" value="OGLUM07G07490.1"/>
    <property type="gene ID" value="OGLUM07G07490"/>
</dbReference>
<dbReference type="Gramene" id="OGLUM07G07490.1">
    <property type="protein sequence ID" value="OGLUM07G07490.1"/>
    <property type="gene ID" value="OGLUM07G07490"/>
</dbReference>
<feature type="signal peptide" evidence="3">
    <location>
        <begin position="1"/>
        <end position="19"/>
    </location>
</feature>
<keyword evidence="2" id="KW-0812">Transmembrane</keyword>
<reference evidence="4" key="1">
    <citation type="submission" date="2015-04" db="UniProtKB">
        <authorList>
            <consortium name="EnsemblPlants"/>
        </authorList>
    </citation>
    <scope>IDENTIFICATION</scope>
</reference>
<protein>
    <submittedName>
        <fullName evidence="4">Uncharacterized protein</fullName>
    </submittedName>
</protein>
<name>A0A0E0AHH7_9ORYZ</name>
<keyword evidence="5" id="KW-1185">Reference proteome</keyword>
<dbReference type="Proteomes" id="UP000026961">
    <property type="component" value="Chromosome 7"/>
</dbReference>
<evidence type="ECO:0000313" key="4">
    <source>
        <dbReference type="EnsemblPlants" id="OGLUM07G07490.1"/>
    </source>
</evidence>
<evidence type="ECO:0000256" key="2">
    <source>
        <dbReference type="SAM" id="Phobius"/>
    </source>
</evidence>
<dbReference type="HOGENOM" id="CLU_1878595_0_0_1"/>
<sequence length="146" mass="15116">MSPSLTLLLFLSVVATVGADDVRQVLHEPFFPIEWTPSLSPDFSSDPPTPATPVDNSGPRLLPAPLPNTIAADVLSSRSRPDPQASCGGSGGMPKAAIVVASAAVAAVLALLAIVVAFLLTSRLARHPAAARPRACWSWRNSGDAN</sequence>
<dbReference type="AlphaFoldDB" id="A0A0E0AHH7"/>
<organism evidence="4">
    <name type="scientific">Oryza glumipatula</name>
    <dbReference type="NCBI Taxonomy" id="40148"/>
    <lineage>
        <taxon>Eukaryota</taxon>
        <taxon>Viridiplantae</taxon>
        <taxon>Streptophyta</taxon>
        <taxon>Embryophyta</taxon>
        <taxon>Tracheophyta</taxon>
        <taxon>Spermatophyta</taxon>
        <taxon>Magnoliopsida</taxon>
        <taxon>Liliopsida</taxon>
        <taxon>Poales</taxon>
        <taxon>Poaceae</taxon>
        <taxon>BOP clade</taxon>
        <taxon>Oryzoideae</taxon>
        <taxon>Oryzeae</taxon>
        <taxon>Oryzinae</taxon>
        <taxon>Oryza</taxon>
    </lineage>
</organism>
<feature type="region of interest" description="Disordered" evidence="1">
    <location>
        <begin position="41"/>
        <end position="62"/>
    </location>
</feature>
<evidence type="ECO:0000313" key="5">
    <source>
        <dbReference type="Proteomes" id="UP000026961"/>
    </source>
</evidence>
<evidence type="ECO:0000256" key="1">
    <source>
        <dbReference type="SAM" id="MobiDB-lite"/>
    </source>
</evidence>
<dbReference type="STRING" id="40148.A0A0E0AHH7"/>
<feature type="transmembrane region" description="Helical" evidence="2">
    <location>
        <begin position="96"/>
        <end position="120"/>
    </location>
</feature>
<proteinExistence type="predicted"/>
<dbReference type="eggNOG" id="KOG1922">
    <property type="taxonomic scope" value="Eukaryota"/>
</dbReference>